<keyword evidence="4" id="KW-0547">Nucleotide-binding</keyword>
<evidence type="ECO:0000256" key="1">
    <source>
        <dbReference type="ARBA" id="ARBA00004948"/>
    </source>
</evidence>
<protein>
    <recommendedName>
        <fullName evidence="2">hydroxymethylpyrimidine kinase</fullName>
        <ecNumber evidence="2">2.7.1.49</ecNumber>
    </recommendedName>
</protein>
<dbReference type="FunFam" id="3.40.1190.20:FF:000003">
    <property type="entry name" value="Phosphomethylpyrimidine kinase ThiD"/>
    <property type="match status" value="1"/>
</dbReference>
<dbReference type="Proteomes" id="UP000005258">
    <property type="component" value="Chromosome"/>
</dbReference>
<dbReference type="GO" id="GO:0009228">
    <property type="term" value="P:thiamine biosynthetic process"/>
    <property type="evidence" value="ECO:0007669"/>
    <property type="project" value="InterPro"/>
</dbReference>
<dbReference type="KEGG" id="tmo:TMO_0915"/>
<dbReference type="PATRIC" id="fig|1110502.3.peg.946"/>
<dbReference type="GO" id="GO:0005524">
    <property type="term" value="F:ATP binding"/>
    <property type="evidence" value="ECO:0007669"/>
    <property type="project" value="UniProtKB-KW"/>
</dbReference>
<dbReference type="GO" id="GO:0008902">
    <property type="term" value="F:hydroxymethylpyrimidine kinase activity"/>
    <property type="evidence" value="ECO:0007669"/>
    <property type="project" value="UniProtKB-EC"/>
</dbReference>
<dbReference type="GO" id="GO:0009229">
    <property type="term" value="P:thiamine diphosphate biosynthetic process"/>
    <property type="evidence" value="ECO:0007669"/>
    <property type="project" value="UniProtKB-UniPathway"/>
</dbReference>
<keyword evidence="6" id="KW-0067">ATP-binding</keyword>
<keyword evidence="3" id="KW-0808">Transferase</keyword>
<evidence type="ECO:0000313" key="8">
    <source>
        <dbReference type="EMBL" id="AFK52754.1"/>
    </source>
</evidence>
<keyword evidence="9" id="KW-1185">Reference proteome</keyword>
<name>I3TJ16_TISMK</name>
<evidence type="ECO:0000259" key="7">
    <source>
        <dbReference type="Pfam" id="PF08543"/>
    </source>
</evidence>
<reference evidence="8 9" key="1">
    <citation type="journal article" date="2012" name="J. Am. Chem. Soc.">
        <title>Bacterial biosynthesis and maturation of the didemnin anti-cancer agents.</title>
        <authorList>
            <person name="Xu Y."/>
            <person name="Kersten R.D."/>
            <person name="Nam S.J."/>
            <person name="Lu L."/>
            <person name="Al-Suwailem A.M."/>
            <person name="Zheng H."/>
            <person name="Fenical W."/>
            <person name="Dorrestein P.C."/>
            <person name="Moore B.S."/>
            <person name="Qian P.Y."/>
        </authorList>
    </citation>
    <scope>NUCLEOTIDE SEQUENCE [LARGE SCALE GENOMIC DNA]</scope>
    <source>
        <strain evidence="8 9">KA081020-065</strain>
    </source>
</reference>
<dbReference type="HOGENOM" id="CLU_020520_0_3_5"/>
<sequence>MTTSLPRVPSLPRVLIIAGSDSGGGAGIQADVKTTLALGADGCPAITALTVQNTLGVTGVWEVPAPALIAEIDAVLAGGVAAAKTGMLHSAEVIRTVVERLDPALAGGLDLVVDPVMVAKGGHRLLRADAVEALKALMLPRAAVVTPNLPEAEVLTGLAVTDPASMIQAGRSLIAQGARAALIKGGHMDGPVLVDMLVTPAPEGGLKVLRFESARIDSRHTHGTGCTTASAIAAGLARGRPMAEAVAVARSYVRQAMLAAPGLGHGHGPLRHDWNRMVAAL</sequence>
<dbReference type="AlphaFoldDB" id="I3TJ16"/>
<evidence type="ECO:0000256" key="3">
    <source>
        <dbReference type="ARBA" id="ARBA00022679"/>
    </source>
</evidence>
<evidence type="ECO:0000313" key="9">
    <source>
        <dbReference type="Proteomes" id="UP000005258"/>
    </source>
</evidence>
<dbReference type="CDD" id="cd01169">
    <property type="entry name" value="HMPP_kinase"/>
    <property type="match status" value="1"/>
</dbReference>
<dbReference type="eggNOG" id="COG0351">
    <property type="taxonomic scope" value="Bacteria"/>
</dbReference>
<dbReference type="InterPro" id="IPR004399">
    <property type="entry name" value="HMP/HMP-P_kinase_dom"/>
</dbReference>
<dbReference type="RefSeq" id="WP_014744433.1">
    <property type="nucleotide sequence ID" value="NC_017956.1"/>
</dbReference>
<proteinExistence type="predicted"/>
<feature type="domain" description="Pyridoxamine kinase/Phosphomethylpyrimidine kinase" evidence="7">
    <location>
        <begin position="21"/>
        <end position="270"/>
    </location>
</feature>
<dbReference type="GO" id="GO:0008972">
    <property type="term" value="F:phosphomethylpyrimidine kinase activity"/>
    <property type="evidence" value="ECO:0007669"/>
    <property type="project" value="InterPro"/>
</dbReference>
<evidence type="ECO:0000256" key="5">
    <source>
        <dbReference type="ARBA" id="ARBA00022777"/>
    </source>
</evidence>
<dbReference type="UniPathway" id="UPA00060">
    <property type="reaction ID" value="UER00138"/>
</dbReference>
<dbReference type="Pfam" id="PF08543">
    <property type="entry name" value="Phos_pyr_kin"/>
    <property type="match status" value="1"/>
</dbReference>
<dbReference type="InterPro" id="IPR029056">
    <property type="entry name" value="Ribokinase-like"/>
</dbReference>
<accession>I3TJ16</accession>
<dbReference type="STRING" id="1110502.TMO_0915"/>
<dbReference type="NCBIfam" id="TIGR00097">
    <property type="entry name" value="HMP-P_kinase"/>
    <property type="match status" value="1"/>
</dbReference>
<comment type="pathway">
    <text evidence="1">Cofactor biosynthesis; thiamine diphosphate biosynthesis.</text>
</comment>
<dbReference type="InterPro" id="IPR013749">
    <property type="entry name" value="PM/HMP-P_kinase-1"/>
</dbReference>
<dbReference type="EC" id="2.7.1.49" evidence="2"/>
<gene>
    <name evidence="8" type="ordered locus">TMO_0915</name>
</gene>
<dbReference type="GO" id="GO:0005829">
    <property type="term" value="C:cytosol"/>
    <property type="evidence" value="ECO:0007669"/>
    <property type="project" value="TreeGrafter"/>
</dbReference>
<keyword evidence="5 8" id="KW-0418">Kinase</keyword>
<dbReference type="PANTHER" id="PTHR20858:SF17">
    <property type="entry name" value="HYDROXYMETHYLPYRIMIDINE_PHOSPHOMETHYLPYRIMIDINE KINASE THI20-RELATED"/>
    <property type="match status" value="1"/>
</dbReference>
<evidence type="ECO:0000256" key="4">
    <source>
        <dbReference type="ARBA" id="ARBA00022741"/>
    </source>
</evidence>
<evidence type="ECO:0000256" key="6">
    <source>
        <dbReference type="ARBA" id="ARBA00022840"/>
    </source>
</evidence>
<dbReference type="EMBL" id="CP003236">
    <property type="protein sequence ID" value="AFK52754.1"/>
    <property type="molecule type" value="Genomic_DNA"/>
</dbReference>
<dbReference type="Gene3D" id="3.40.1190.20">
    <property type="match status" value="1"/>
</dbReference>
<evidence type="ECO:0000256" key="2">
    <source>
        <dbReference type="ARBA" id="ARBA00012135"/>
    </source>
</evidence>
<dbReference type="PANTHER" id="PTHR20858">
    <property type="entry name" value="PHOSPHOMETHYLPYRIMIDINE KINASE"/>
    <property type="match status" value="1"/>
</dbReference>
<organism evidence="8 9">
    <name type="scientific">Tistrella mobilis (strain KA081020-065)</name>
    <dbReference type="NCBI Taxonomy" id="1110502"/>
    <lineage>
        <taxon>Bacteria</taxon>
        <taxon>Pseudomonadati</taxon>
        <taxon>Pseudomonadota</taxon>
        <taxon>Alphaproteobacteria</taxon>
        <taxon>Geminicoccales</taxon>
        <taxon>Geminicoccaceae</taxon>
        <taxon>Tistrella</taxon>
    </lineage>
</organism>
<dbReference type="SUPFAM" id="SSF53613">
    <property type="entry name" value="Ribokinase-like"/>
    <property type="match status" value="1"/>
</dbReference>